<evidence type="ECO:0000313" key="11">
    <source>
        <dbReference type="EMBL" id="MFC7293030.1"/>
    </source>
</evidence>
<dbReference type="PANTHER" id="PTHR36447:SF2">
    <property type="entry name" value="BETA-GALACTOSIDASE YESZ"/>
    <property type="match status" value="1"/>
</dbReference>
<accession>A0ABW2IQD7</accession>
<evidence type="ECO:0000256" key="6">
    <source>
        <dbReference type="ARBA" id="ARBA00022833"/>
    </source>
</evidence>
<keyword evidence="6" id="KW-0862">Zinc</keyword>
<name>A0ABW2IQD7_9PROT</name>
<evidence type="ECO:0000256" key="4">
    <source>
        <dbReference type="ARBA" id="ARBA00022723"/>
    </source>
</evidence>
<evidence type="ECO:0000256" key="1">
    <source>
        <dbReference type="ARBA" id="ARBA00001412"/>
    </source>
</evidence>
<proteinExistence type="inferred from homology"/>
<reference evidence="12" key="1">
    <citation type="journal article" date="2019" name="Int. J. Syst. Evol. Microbiol.">
        <title>The Global Catalogue of Microorganisms (GCM) 10K type strain sequencing project: providing services to taxonomists for standard genome sequencing and annotation.</title>
        <authorList>
            <consortium name="The Broad Institute Genomics Platform"/>
            <consortium name="The Broad Institute Genome Sequencing Center for Infectious Disease"/>
            <person name="Wu L."/>
            <person name="Ma J."/>
        </authorList>
    </citation>
    <scope>NUCLEOTIDE SEQUENCE [LARGE SCALE GENOMIC DNA]</scope>
    <source>
        <strain evidence="12">CCUG 51308</strain>
    </source>
</reference>
<sequence length="658" mass="74129">MSVQPSLGVCYFPEQRDESEWQNDIDLMVSMGLKKVRIAEFSWALLEPKEGGYEWGWLDRSIDLIGAAGLEVILCTPTATPPKWLIDKHPDILAVDANGQPRKFGSRRHYCFSSAIYREKMSGIVTAMAQRYGQNKYVTAWQADNEYGCHNTTRSYSKYAQKAFRVWLKDKYQTIDRLNAAWGNVFWSMLYASFEEVDLPNQTVTEPNPSHVLDFYRFSSDQVVSYNKQQVDILRAHSLGRDMIHNFMGFYHEFDHFKVGQDLDISAWDSYPTGFLDMFAFSDEEKARYFRQGHPDIAAFHHDLYRGCGNGRWAVIEQQPGPVNWARHNSVPLPGMVRLWTHEAIAHGAEFVTYFRWDQARFAQEQMHAGLLRPDNAPSPAYGEAQQAAEETASLPRAETTKAKIAFVFSYDALWLYEAHPQGAQWSYPDICFRWYSQLRLLGQDIDIVSSEMDLADYDLIVIPSLPVVDDALVEKLKATQAIVLMGPRTGSKTPSVQIPENLAPGKLQTLLPLKVTQSESLPPNVSETIAYKGGSFKAGVWLDYIDSDLTPLAVNALGAGVLYRNDNYLLLGTLPEADFLNQILRDLANEAKLPIVDMPVDLRMRHKGACTYVMNYGQAEIKLNENLAGAKSEYLVGTANVPSAGVSILGEQGQGNK</sequence>
<dbReference type="InterPro" id="IPR029062">
    <property type="entry name" value="Class_I_gatase-like"/>
</dbReference>
<dbReference type="SUPFAM" id="SSF51445">
    <property type="entry name" value="(Trans)glycosidases"/>
    <property type="match status" value="1"/>
</dbReference>
<dbReference type="Gene3D" id="3.40.50.880">
    <property type="match status" value="1"/>
</dbReference>
<dbReference type="CDD" id="cd03143">
    <property type="entry name" value="A4_beta-galactosidase_middle_domain"/>
    <property type="match status" value="1"/>
</dbReference>
<keyword evidence="12" id="KW-1185">Reference proteome</keyword>
<dbReference type="InterPro" id="IPR013529">
    <property type="entry name" value="Glyco_hydro_42_N"/>
</dbReference>
<evidence type="ECO:0000256" key="3">
    <source>
        <dbReference type="ARBA" id="ARBA00012756"/>
    </source>
</evidence>
<evidence type="ECO:0000259" key="9">
    <source>
        <dbReference type="Pfam" id="PF02449"/>
    </source>
</evidence>
<dbReference type="PANTHER" id="PTHR36447">
    <property type="entry name" value="BETA-GALACTOSIDASE GANA"/>
    <property type="match status" value="1"/>
</dbReference>
<evidence type="ECO:0000256" key="5">
    <source>
        <dbReference type="ARBA" id="ARBA00022801"/>
    </source>
</evidence>
<dbReference type="InterPro" id="IPR013738">
    <property type="entry name" value="Beta_galactosidase_Trimer"/>
</dbReference>
<keyword evidence="4" id="KW-0479">Metal-binding</keyword>
<feature type="domain" description="Glycoside hydrolase family 42 N-terminal" evidence="9">
    <location>
        <begin position="10"/>
        <end position="393"/>
    </location>
</feature>
<evidence type="ECO:0000259" key="10">
    <source>
        <dbReference type="Pfam" id="PF08532"/>
    </source>
</evidence>
<keyword evidence="7 8" id="KW-0326">Glycosidase</keyword>
<protein>
    <recommendedName>
        <fullName evidence="3 8">Beta-galactosidase</fullName>
        <shortName evidence="8">Beta-gal</shortName>
        <ecNumber evidence="3 8">3.2.1.23</ecNumber>
    </recommendedName>
</protein>
<evidence type="ECO:0000256" key="2">
    <source>
        <dbReference type="ARBA" id="ARBA00005940"/>
    </source>
</evidence>
<dbReference type="EMBL" id="JBHTBR010000009">
    <property type="protein sequence ID" value="MFC7293030.1"/>
    <property type="molecule type" value="Genomic_DNA"/>
</dbReference>
<keyword evidence="5 8" id="KW-0378">Hydrolase</keyword>
<evidence type="ECO:0000256" key="7">
    <source>
        <dbReference type="ARBA" id="ARBA00023295"/>
    </source>
</evidence>
<comment type="caution">
    <text evidence="11">The sequence shown here is derived from an EMBL/GenBank/DDBJ whole genome shotgun (WGS) entry which is preliminary data.</text>
</comment>
<organism evidence="11 12">
    <name type="scientific">Hirschia litorea</name>
    <dbReference type="NCBI Taxonomy" id="1199156"/>
    <lineage>
        <taxon>Bacteria</taxon>
        <taxon>Pseudomonadati</taxon>
        <taxon>Pseudomonadota</taxon>
        <taxon>Alphaproteobacteria</taxon>
        <taxon>Hyphomonadales</taxon>
        <taxon>Hyphomonadaceae</taxon>
        <taxon>Hirschia</taxon>
    </lineage>
</organism>
<evidence type="ECO:0000313" key="12">
    <source>
        <dbReference type="Proteomes" id="UP001596492"/>
    </source>
</evidence>
<comment type="similarity">
    <text evidence="2 8">Belongs to the glycosyl hydrolase 42 family.</text>
</comment>
<dbReference type="InterPro" id="IPR013780">
    <property type="entry name" value="Glyco_hydro_b"/>
</dbReference>
<dbReference type="Pfam" id="PF08532">
    <property type="entry name" value="Glyco_hydro_42M"/>
    <property type="match status" value="1"/>
</dbReference>
<dbReference type="RefSeq" id="WP_382169086.1">
    <property type="nucleotide sequence ID" value="NZ_JBHTBR010000009.1"/>
</dbReference>
<dbReference type="InterPro" id="IPR003476">
    <property type="entry name" value="Glyco_hydro_42"/>
</dbReference>
<dbReference type="Gene3D" id="3.20.20.80">
    <property type="entry name" value="Glycosidases"/>
    <property type="match status" value="1"/>
</dbReference>
<dbReference type="InterPro" id="IPR017853">
    <property type="entry name" value="GH"/>
</dbReference>
<dbReference type="PIRSF" id="PIRSF001084">
    <property type="entry name" value="B-galactosidase"/>
    <property type="match status" value="1"/>
</dbReference>
<dbReference type="SUPFAM" id="SSF52317">
    <property type="entry name" value="Class I glutamine amidotransferase-like"/>
    <property type="match status" value="1"/>
</dbReference>
<dbReference type="Pfam" id="PF02449">
    <property type="entry name" value="Glyco_hydro_42"/>
    <property type="match status" value="1"/>
</dbReference>
<dbReference type="Proteomes" id="UP001596492">
    <property type="component" value="Unassembled WGS sequence"/>
</dbReference>
<feature type="domain" description="Beta-galactosidase trimerisation" evidence="10">
    <location>
        <begin position="403"/>
        <end position="594"/>
    </location>
</feature>
<dbReference type="EC" id="3.2.1.23" evidence="3 8"/>
<comment type="catalytic activity">
    <reaction evidence="1 8">
        <text>Hydrolysis of terminal non-reducing beta-D-galactose residues in beta-D-galactosides.</text>
        <dbReference type="EC" id="3.2.1.23"/>
    </reaction>
</comment>
<dbReference type="Gene3D" id="2.60.40.1180">
    <property type="entry name" value="Golgi alpha-mannosidase II"/>
    <property type="match status" value="1"/>
</dbReference>
<evidence type="ECO:0000256" key="8">
    <source>
        <dbReference type="PIRNR" id="PIRNR001084"/>
    </source>
</evidence>
<gene>
    <name evidence="11" type="ORF">ACFQS8_15520</name>
</gene>